<dbReference type="RefSeq" id="WP_187031597.1">
    <property type="nucleotide sequence ID" value="NZ_AP023420.1"/>
</dbReference>
<dbReference type="InterPro" id="IPR011059">
    <property type="entry name" value="Metal-dep_hydrolase_composite"/>
</dbReference>
<organism evidence="3 4">
    <name type="scientific">Pusillibacter faecalis</name>
    <dbReference type="NCBI Taxonomy" id="2714358"/>
    <lineage>
        <taxon>Bacteria</taxon>
        <taxon>Bacillati</taxon>
        <taxon>Bacillota</taxon>
        <taxon>Clostridia</taxon>
        <taxon>Eubacteriales</taxon>
        <taxon>Oscillospiraceae</taxon>
        <taxon>Pusillibacter</taxon>
    </lineage>
</organism>
<reference evidence="3" key="1">
    <citation type="submission" date="2020-09" db="EMBL/GenBank/DDBJ databases">
        <title>New species isolated from human feces.</title>
        <authorList>
            <person name="Kitahara M."/>
            <person name="Shigeno Y."/>
            <person name="Shime M."/>
            <person name="Matsumoto Y."/>
            <person name="Nakamura S."/>
            <person name="Motooka D."/>
            <person name="Fukuoka S."/>
            <person name="Nishikawa H."/>
            <person name="Benno Y."/>
        </authorList>
    </citation>
    <scope>NUCLEOTIDE SEQUENCE</scope>
    <source>
        <strain evidence="3">MM59</strain>
    </source>
</reference>
<dbReference type="PANTHER" id="PTHR11647">
    <property type="entry name" value="HYDRANTOINASE/DIHYDROPYRIMIDINASE FAMILY MEMBER"/>
    <property type="match status" value="1"/>
</dbReference>
<dbReference type="EMBL" id="AP023420">
    <property type="protein sequence ID" value="BCK84568.1"/>
    <property type="molecule type" value="Genomic_DNA"/>
</dbReference>
<proteinExistence type="predicted"/>
<accession>A0A810Q8H7</accession>
<dbReference type="AlphaFoldDB" id="A0A810Q8H7"/>
<evidence type="ECO:0000256" key="1">
    <source>
        <dbReference type="ARBA" id="ARBA00001947"/>
    </source>
</evidence>
<keyword evidence="4" id="KW-1185">Reference proteome</keyword>
<dbReference type="InterPro" id="IPR023100">
    <property type="entry name" value="D-aminoacylase_insert_dom_sf"/>
</dbReference>
<dbReference type="GO" id="GO:0005829">
    <property type="term" value="C:cytosol"/>
    <property type="evidence" value="ECO:0007669"/>
    <property type="project" value="TreeGrafter"/>
</dbReference>
<dbReference type="KEGG" id="pfaa:MM59RIKEN_18870"/>
<dbReference type="Gene3D" id="2.30.40.10">
    <property type="entry name" value="Urease, subunit C, domain 1"/>
    <property type="match status" value="2"/>
</dbReference>
<evidence type="ECO:0000313" key="4">
    <source>
        <dbReference type="Proteomes" id="UP000679848"/>
    </source>
</evidence>
<dbReference type="Gene3D" id="3.20.20.140">
    <property type="entry name" value="Metal-dependent hydrolases"/>
    <property type="match status" value="2"/>
</dbReference>
<gene>
    <name evidence="3" type="ORF">MM59RIKEN_18870</name>
</gene>
<dbReference type="GO" id="GO:0016812">
    <property type="term" value="F:hydrolase activity, acting on carbon-nitrogen (but not peptide) bonds, in cyclic amides"/>
    <property type="evidence" value="ECO:0007669"/>
    <property type="project" value="TreeGrafter"/>
</dbReference>
<evidence type="ECO:0000313" key="3">
    <source>
        <dbReference type="EMBL" id="BCK84568.1"/>
    </source>
</evidence>
<dbReference type="InterPro" id="IPR006680">
    <property type="entry name" value="Amidohydro-rel"/>
</dbReference>
<dbReference type="InterPro" id="IPR050378">
    <property type="entry name" value="Metallo-dep_Hydrolases_sf"/>
</dbReference>
<comment type="cofactor">
    <cofactor evidence="1">
        <name>Zn(2+)</name>
        <dbReference type="ChEBI" id="CHEBI:29105"/>
    </cofactor>
</comment>
<evidence type="ECO:0000259" key="2">
    <source>
        <dbReference type="Pfam" id="PF01979"/>
    </source>
</evidence>
<dbReference type="Gene3D" id="3.30.1490.130">
    <property type="entry name" value="D-aminoacylase. Domain 3"/>
    <property type="match status" value="1"/>
</dbReference>
<dbReference type="SUPFAM" id="SSF51556">
    <property type="entry name" value="Metallo-dependent hydrolases"/>
    <property type="match status" value="1"/>
</dbReference>
<sequence length="456" mass="49651">MKLPEDGFDLAVVNGTIIDVVRQSFAQVNLGIRDGKIAAITSSPLEAREVIDARGRYVSPGFIDFHSHVDGNAYAAECIVRQGGTTTLGGERSLNGKTIRNIAEEGFIINHGFFVSQSFALRDAVGIKSIYEPAEEREIGAMVDLAARFMESGACGICFSLELIPGVSSKELFEITKVAKAYHKPVTIHLRKDGREALETLDEIFELAAKTEASIHLLELMYMVGMAGTMPKALELIDQARRSGLDITADSGVYDAYTVCIGTGVFDPGWQSGYLGKSYQDLVISSGIHLGETCSEPLFRHLRENSPSTLITAFVGDSDAVAMALQKDYVYVSTNASDGPCYPMAGSPEMAGTYPRLIGRFVREQGELSLMEAIRKITILPALRFGLKDIGSLEMGKNADMVIFDYDTIMDRADYVTRGNPDEAPDGISWVIVNGHVVVRDGTLLPENKHGLYIKV</sequence>
<dbReference type="Pfam" id="PF01979">
    <property type="entry name" value="Amidohydro_1"/>
    <property type="match status" value="1"/>
</dbReference>
<protein>
    <submittedName>
        <fullName evidence="3">D-glutamate deacylase</fullName>
    </submittedName>
</protein>
<dbReference type="PANTHER" id="PTHR11647:SF1">
    <property type="entry name" value="COLLAPSIN RESPONSE MEDIATOR PROTEIN"/>
    <property type="match status" value="1"/>
</dbReference>
<feature type="domain" description="Amidohydrolase-related" evidence="2">
    <location>
        <begin position="57"/>
        <end position="437"/>
    </location>
</feature>
<name>A0A810Q8H7_9FIRM</name>
<dbReference type="SUPFAM" id="SSF51338">
    <property type="entry name" value="Composite domain of metallo-dependent hydrolases"/>
    <property type="match status" value="1"/>
</dbReference>
<dbReference type="Proteomes" id="UP000679848">
    <property type="component" value="Chromosome"/>
</dbReference>
<dbReference type="GO" id="GO:0016811">
    <property type="term" value="F:hydrolase activity, acting on carbon-nitrogen (but not peptide) bonds, in linear amides"/>
    <property type="evidence" value="ECO:0007669"/>
    <property type="project" value="InterPro"/>
</dbReference>
<dbReference type="InterPro" id="IPR032466">
    <property type="entry name" value="Metal_Hydrolase"/>
</dbReference>